<dbReference type="GO" id="GO:0005634">
    <property type="term" value="C:nucleus"/>
    <property type="evidence" value="ECO:0007669"/>
    <property type="project" value="UniProtKB-SubCell"/>
</dbReference>
<keyword evidence="6" id="KW-0238">DNA-binding</keyword>
<protein>
    <recommendedName>
        <fullName evidence="13">NAC domain-containing protein</fullName>
    </recommendedName>
</protein>
<evidence type="ECO:0000256" key="10">
    <source>
        <dbReference type="ARBA" id="ARBA00023242"/>
    </source>
</evidence>
<evidence type="ECO:0000256" key="12">
    <source>
        <dbReference type="SAM" id="Phobius"/>
    </source>
</evidence>
<dbReference type="PANTHER" id="PTHR31744">
    <property type="entry name" value="PROTEIN CUP-SHAPED COTYLEDON 2-RELATED"/>
    <property type="match status" value="1"/>
</dbReference>
<keyword evidence="8" id="KW-0010">Activator</keyword>
<dbReference type="EnsemblPlants" id="Kaladp0072s0011.1.v1.1">
    <property type="protein sequence ID" value="Kaladp0072s0011.1.v1.1"/>
    <property type="gene ID" value="Kaladp0072s0011.v1.1"/>
</dbReference>
<feature type="compositionally biased region" description="Polar residues" evidence="11">
    <location>
        <begin position="169"/>
        <end position="216"/>
    </location>
</feature>
<accession>A0A7N1A3F5</accession>
<keyword evidence="5" id="KW-0805">Transcription regulation</keyword>
<evidence type="ECO:0000256" key="6">
    <source>
        <dbReference type="ARBA" id="ARBA00023125"/>
    </source>
</evidence>
<feature type="transmembrane region" description="Helical" evidence="12">
    <location>
        <begin position="486"/>
        <end position="509"/>
    </location>
</feature>
<dbReference type="PANTHER" id="PTHR31744:SF216">
    <property type="entry name" value="NAC TRANSCRIPTION FACTOR"/>
    <property type="match status" value="1"/>
</dbReference>
<name>A0A7N1A3F5_KALFE</name>
<evidence type="ECO:0000256" key="7">
    <source>
        <dbReference type="ARBA" id="ARBA00023136"/>
    </source>
</evidence>
<dbReference type="SUPFAM" id="SSF101941">
    <property type="entry name" value="NAC domain"/>
    <property type="match status" value="1"/>
</dbReference>
<evidence type="ECO:0000256" key="2">
    <source>
        <dbReference type="ARBA" id="ARBA00004167"/>
    </source>
</evidence>
<dbReference type="Gene3D" id="2.170.150.80">
    <property type="entry name" value="NAC domain"/>
    <property type="match status" value="1"/>
</dbReference>
<keyword evidence="10" id="KW-0539">Nucleus</keyword>
<feature type="region of interest" description="Disordered" evidence="11">
    <location>
        <begin position="387"/>
        <end position="457"/>
    </location>
</feature>
<evidence type="ECO:0000256" key="11">
    <source>
        <dbReference type="SAM" id="MobiDB-lite"/>
    </source>
</evidence>
<keyword evidence="4 12" id="KW-1133">Transmembrane helix</keyword>
<dbReference type="Pfam" id="PF02365">
    <property type="entry name" value="NAM"/>
    <property type="match status" value="1"/>
</dbReference>
<comment type="subcellular location">
    <subcellularLocation>
        <location evidence="2">Membrane</location>
        <topology evidence="2">Single-pass membrane protein</topology>
    </subcellularLocation>
    <subcellularLocation>
        <location evidence="1">Nucleus</location>
    </subcellularLocation>
</comment>
<dbReference type="AlphaFoldDB" id="A0A7N1A3F5"/>
<feature type="compositionally biased region" description="Basic and acidic residues" evidence="11">
    <location>
        <begin position="408"/>
        <end position="424"/>
    </location>
</feature>
<dbReference type="GO" id="GO:0000976">
    <property type="term" value="F:transcription cis-regulatory region binding"/>
    <property type="evidence" value="ECO:0007669"/>
    <property type="project" value="UniProtKB-ARBA"/>
</dbReference>
<evidence type="ECO:0000313" key="14">
    <source>
        <dbReference type="EnsemblPlants" id="Kaladp0072s0011.1.v1.1"/>
    </source>
</evidence>
<proteinExistence type="predicted"/>
<feature type="region of interest" description="Disordered" evidence="11">
    <location>
        <begin position="153"/>
        <end position="216"/>
    </location>
</feature>
<keyword evidence="9" id="KW-0804">Transcription</keyword>
<evidence type="ECO:0000313" key="15">
    <source>
        <dbReference type="Proteomes" id="UP000594263"/>
    </source>
</evidence>
<dbReference type="Gramene" id="Kaladp0072s0011.1.v1.1">
    <property type="protein sequence ID" value="Kaladp0072s0011.1.v1.1"/>
    <property type="gene ID" value="Kaladp0072s0011.v1.1"/>
</dbReference>
<dbReference type="PROSITE" id="PS51005">
    <property type="entry name" value="NAC"/>
    <property type="match status" value="1"/>
</dbReference>
<dbReference type="InterPro" id="IPR036093">
    <property type="entry name" value="NAC_dom_sf"/>
</dbReference>
<reference evidence="14" key="1">
    <citation type="submission" date="2021-01" db="UniProtKB">
        <authorList>
            <consortium name="EnsemblPlants"/>
        </authorList>
    </citation>
    <scope>IDENTIFICATION</scope>
</reference>
<dbReference type="InterPro" id="IPR003441">
    <property type="entry name" value="NAC-dom"/>
</dbReference>
<keyword evidence="3 12" id="KW-0812">Transmembrane</keyword>
<keyword evidence="15" id="KW-1185">Reference proteome</keyword>
<evidence type="ECO:0000256" key="3">
    <source>
        <dbReference type="ARBA" id="ARBA00022692"/>
    </source>
</evidence>
<feature type="compositionally biased region" description="Polar residues" evidence="11">
    <location>
        <begin position="390"/>
        <end position="407"/>
    </location>
</feature>
<evidence type="ECO:0000256" key="9">
    <source>
        <dbReference type="ARBA" id="ARBA00023163"/>
    </source>
</evidence>
<feature type="domain" description="NAC" evidence="13">
    <location>
        <begin position="3"/>
        <end position="149"/>
    </location>
</feature>
<evidence type="ECO:0000256" key="5">
    <source>
        <dbReference type="ARBA" id="ARBA00023015"/>
    </source>
</evidence>
<keyword evidence="7 12" id="KW-0472">Membrane</keyword>
<dbReference type="GO" id="GO:0006355">
    <property type="term" value="P:regulation of DNA-templated transcription"/>
    <property type="evidence" value="ECO:0007669"/>
    <property type="project" value="InterPro"/>
</dbReference>
<evidence type="ECO:0000256" key="4">
    <source>
        <dbReference type="ARBA" id="ARBA00022989"/>
    </source>
</evidence>
<evidence type="ECO:0000259" key="13">
    <source>
        <dbReference type="PROSITE" id="PS51005"/>
    </source>
</evidence>
<dbReference type="Proteomes" id="UP000594263">
    <property type="component" value="Unplaced"/>
</dbReference>
<evidence type="ECO:0000256" key="1">
    <source>
        <dbReference type="ARBA" id="ARBA00004123"/>
    </source>
</evidence>
<dbReference type="GO" id="GO:0016020">
    <property type="term" value="C:membrane"/>
    <property type="evidence" value="ECO:0007669"/>
    <property type="project" value="UniProtKB-SubCell"/>
</dbReference>
<evidence type="ECO:0000256" key="8">
    <source>
        <dbReference type="ARBA" id="ARBA00023159"/>
    </source>
</evidence>
<organism evidence="14 15">
    <name type="scientific">Kalanchoe fedtschenkoi</name>
    <name type="common">Lavender scallops</name>
    <name type="synonym">South American air plant</name>
    <dbReference type="NCBI Taxonomy" id="63787"/>
    <lineage>
        <taxon>Eukaryota</taxon>
        <taxon>Viridiplantae</taxon>
        <taxon>Streptophyta</taxon>
        <taxon>Embryophyta</taxon>
        <taxon>Tracheophyta</taxon>
        <taxon>Spermatophyta</taxon>
        <taxon>Magnoliopsida</taxon>
        <taxon>eudicotyledons</taxon>
        <taxon>Gunneridae</taxon>
        <taxon>Pentapetalae</taxon>
        <taxon>Saxifragales</taxon>
        <taxon>Crassulaceae</taxon>
        <taxon>Kalanchoe</taxon>
    </lineage>
</organism>
<sequence length="510" mass="56567">MSKPVGYRFHPTDQELVNHYLRLKNQGSERDVSNIREVDVCKWEPWEIPGHLCSDSDDQEWYFFGRRDSKYGKSTRSNRATKDGFWKPTGRDRFIKTSSKKLIGTKKTLVFYKGRAQRAHRTRWVMHEYRASADKHNPQAFVLYLLKKKEDENPEISNSDDKSSPSVSLLINNNAPSYSPSTPTLLRSSGNFSSSDQTRVNQNWKEQEVSSHAQNVHSPCLEDDIDFQAFERFFDGQPPTWDGLDRMLPAIPLSGVYPNQGPTHMTARYINVSSNDHGVTQFSNSKSRQEAVHNIDDVVSSVFTLNTLTLDAESGTETDNDVPQSLFDEEAVYGGSAYLSDSESSNAEFYNDMILAHEVSLSTNNSGHFELQAGEDGSIKRIASGRIHGSANNPRTGTNSEVPAQASSKKERSYVPPKKLESKIVEAVSDDDSSEGPAKSSAILEVSGNESGGAVGSLGREGRGTGFMHYAENPRVNNGTTPPSNYILNLIMGIFLTGVIMGEVLFGLVT</sequence>